<dbReference type="KEGG" id="cceu:CBR64_06155"/>
<dbReference type="SUPFAM" id="SSF51679">
    <property type="entry name" value="Bacterial luciferase-like"/>
    <property type="match status" value="1"/>
</dbReference>
<name>A0A1Y0HV03_CELCE</name>
<sequence>MVSLGFHASHEQIAPGPLLGAARRAQEVGFDAAMCSDHLAPWSVRQGESGHSWSWLGAALASTDLPFGVVTAPGQRYHPAVVAQAIATLGQMFPGRFWAALGSGEAMNEHVTGDPWPPKSDRDDRLRECVDVIRALLAGEEVTHRGHVTVDRARVWSLPDVVPRLVGPAVTPATARRHADWADGLVTVNQPVESLRRVVGAYGDAGGRGPLALQVHVAWGDDDAAAFAVAHDQWRSNLLPPSVSWHLETPEQFDAVADLVRPEEVRGTVLVEHDAERFADRVAELAACGFDEVYLHHVGQQQDAFLDAAGGTLLPLLRSATATTEGGAA</sequence>
<dbReference type="RefSeq" id="WP_087470186.1">
    <property type="nucleotide sequence ID" value="NZ_CP021383.1"/>
</dbReference>
<dbReference type="AlphaFoldDB" id="A0A1Y0HV03"/>
<dbReference type="InterPro" id="IPR023907">
    <property type="entry name" value="Non-F420_Flavin_OxRdtase"/>
</dbReference>
<proteinExistence type="predicted"/>
<evidence type="ECO:0000256" key="1">
    <source>
        <dbReference type="ARBA" id="ARBA00023002"/>
    </source>
</evidence>
<keyword evidence="1" id="KW-0560">Oxidoreductase</keyword>
<dbReference type="Proteomes" id="UP000196228">
    <property type="component" value="Chromosome"/>
</dbReference>
<feature type="domain" description="Luciferase-like" evidence="2">
    <location>
        <begin position="11"/>
        <end position="291"/>
    </location>
</feature>
<dbReference type="NCBIfam" id="TIGR03885">
    <property type="entry name" value="flavin_revert"/>
    <property type="match status" value="1"/>
</dbReference>
<dbReference type="CDD" id="cd01097">
    <property type="entry name" value="Tetrahydromethanopterin_reductase"/>
    <property type="match status" value="1"/>
</dbReference>
<dbReference type="PANTHER" id="PTHR43244">
    <property type="match status" value="1"/>
</dbReference>
<dbReference type="InterPro" id="IPR019945">
    <property type="entry name" value="F420_G6P_DH-rel"/>
</dbReference>
<dbReference type="Gene3D" id="3.20.20.30">
    <property type="entry name" value="Luciferase-like domain"/>
    <property type="match status" value="1"/>
</dbReference>
<gene>
    <name evidence="3" type="ORF">CBR64_06155</name>
</gene>
<dbReference type="Pfam" id="PF00296">
    <property type="entry name" value="Bac_luciferase"/>
    <property type="match status" value="1"/>
</dbReference>
<organism evidence="3 4">
    <name type="scientific">Cellulosimicrobium cellulans</name>
    <name type="common">Arthrobacter luteus</name>
    <dbReference type="NCBI Taxonomy" id="1710"/>
    <lineage>
        <taxon>Bacteria</taxon>
        <taxon>Bacillati</taxon>
        <taxon>Actinomycetota</taxon>
        <taxon>Actinomycetes</taxon>
        <taxon>Micrococcales</taxon>
        <taxon>Promicromonosporaceae</taxon>
        <taxon>Cellulosimicrobium</taxon>
    </lineage>
</organism>
<accession>A0A1Y0HV03</accession>
<dbReference type="EMBL" id="CP021383">
    <property type="protein sequence ID" value="ARU51135.1"/>
    <property type="molecule type" value="Genomic_DNA"/>
</dbReference>
<dbReference type="OrthoDB" id="180193at2"/>
<evidence type="ECO:0000259" key="2">
    <source>
        <dbReference type="Pfam" id="PF00296"/>
    </source>
</evidence>
<dbReference type="InterPro" id="IPR011251">
    <property type="entry name" value="Luciferase-like_dom"/>
</dbReference>
<dbReference type="InterPro" id="IPR036661">
    <property type="entry name" value="Luciferase-like_sf"/>
</dbReference>
<dbReference type="InterPro" id="IPR050564">
    <property type="entry name" value="F420-G6PD/mer"/>
</dbReference>
<evidence type="ECO:0000313" key="4">
    <source>
        <dbReference type="Proteomes" id="UP000196228"/>
    </source>
</evidence>
<reference evidence="3 4" key="1">
    <citation type="submission" date="2017-05" db="EMBL/GenBank/DDBJ databases">
        <authorList>
            <person name="Song R."/>
            <person name="Chenine A.L."/>
            <person name="Ruprecht R.M."/>
        </authorList>
    </citation>
    <scope>NUCLEOTIDE SEQUENCE [LARGE SCALE GENOMIC DNA]</scope>
    <source>
        <strain evidence="3 4">PSBB019</strain>
    </source>
</reference>
<dbReference type="GO" id="GO:0016705">
    <property type="term" value="F:oxidoreductase activity, acting on paired donors, with incorporation or reduction of molecular oxygen"/>
    <property type="evidence" value="ECO:0007669"/>
    <property type="project" value="InterPro"/>
</dbReference>
<dbReference type="NCBIfam" id="TIGR03557">
    <property type="entry name" value="F420_G6P_family"/>
    <property type="match status" value="1"/>
</dbReference>
<dbReference type="PANTHER" id="PTHR43244:SF1">
    <property type="entry name" value="5,10-METHYLENETETRAHYDROMETHANOPTERIN REDUCTASE"/>
    <property type="match status" value="1"/>
</dbReference>
<protein>
    <submittedName>
        <fullName evidence="3">LLM class F420-dependent oxidoreductase</fullName>
    </submittedName>
</protein>
<evidence type="ECO:0000313" key="3">
    <source>
        <dbReference type="EMBL" id="ARU51135.1"/>
    </source>
</evidence>